<organism evidence="2 3">
    <name type="scientific">Raoultibacter timonensis</name>
    <dbReference type="NCBI Taxonomy" id="1907662"/>
    <lineage>
        <taxon>Bacteria</taxon>
        <taxon>Bacillati</taxon>
        <taxon>Actinomycetota</taxon>
        <taxon>Coriobacteriia</taxon>
        <taxon>Eggerthellales</taxon>
        <taxon>Eggerthellaceae</taxon>
        <taxon>Raoultibacter</taxon>
    </lineage>
</organism>
<dbReference type="InterPro" id="IPR036412">
    <property type="entry name" value="HAD-like_sf"/>
</dbReference>
<protein>
    <recommendedName>
        <fullName evidence="4">Hydrolase of the HAD superfamily</fullName>
    </recommendedName>
</protein>
<evidence type="ECO:0000313" key="3">
    <source>
        <dbReference type="Proteomes" id="UP001320544"/>
    </source>
</evidence>
<dbReference type="InterPro" id="IPR051540">
    <property type="entry name" value="S-2-haloacid_dehalogenase"/>
</dbReference>
<dbReference type="NCBIfam" id="TIGR01509">
    <property type="entry name" value="HAD-SF-IA-v3"/>
    <property type="match status" value="1"/>
</dbReference>
<dbReference type="RefSeq" id="WP_244412141.1">
    <property type="nucleotide sequence ID" value="NZ_AP025564.1"/>
</dbReference>
<proteinExistence type="predicted"/>
<dbReference type="SFLD" id="SFLDS00003">
    <property type="entry name" value="Haloacid_Dehalogenase"/>
    <property type="match status" value="1"/>
</dbReference>
<dbReference type="InterPro" id="IPR023198">
    <property type="entry name" value="PGP-like_dom2"/>
</dbReference>
<reference evidence="2 3" key="1">
    <citation type="submission" date="2022-01" db="EMBL/GenBank/DDBJ databases">
        <title>Novel bile acid biosynthetic pathways are enriched in the microbiome of centenarians.</title>
        <authorList>
            <person name="Sato Y."/>
            <person name="Atarashi K."/>
            <person name="Plichta R.D."/>
            <person name="Arai Y."/>
            <person name="Sasajima S."/>
            <person name="Kearney M.S."/>
            <person name="Suda W."/>
            <person name="Takeshita K."/>
            <person name="Sasaki T."/>
            <person name="Okamoto S."/>
            <person name="Skelly N.A."/>
            <person name="Okamura Y."/>
            <person name="Vlamakis H."/>
            <person name="Li Y."/>
            <person name="Tanoue T."/>
            <person name="Takei H."/>
            <person name="Nittono H."/>
            <person name="Narushima S."/>
            <person name="Irie J."/>
            <person name="Itoh H."/>
            <person name="Moriya K."/>
            <person name="Sugiura Y."/>
            <person name="Suematsu M."/>
            <person name="Moritoki N."/>
            <person name="Shibata S."/>
            <person name="Littman R.D."/>
            <person name="Fischbach A.M."/>
            <person name="Uwamino Y."/>
            <person name="Inoue T."/>
            <person name="Honda A."/>
            <person name="Hattori M."/>
            <person name="Murai T."/>
            <person name="Xavier J.R."/>
            <person name="Hirose N."/>
            <person name="Honda K."/>
        </authorList>
    </citation>
    <scope>NUCLEOTIDE SEQUENCE [LARGE SCALE GENOMIC DNA]</scope>
    <source>
        <strain evidence="2 3">CE91-St30</strain>
    </source>
</reference>
<evidence type="ECO:0000313" key="2">
    <source>
        <dbReference type="EMBL" id="BDE95894.1"/>
    </source>
</evidence>
<dbReference type="PANTHER" id="PTHR43316:SF3">
    <property type="entry name" value="HALOACID DEHALOGENASE, TYPE II (AFU_ORTHOLOGUE AFUA_2G07750)-RELATED"/>
    <property type="match status" value="1"/>
</dbReference>
<accession>A0ABM7WI10</accession>
<dbReference type="SFLD" id="SFLDG01129">
    <property type="entry name" value="C1.5:_HAD__Beta-PGM__Phosphata"/>
    <property type="match status" value="1"/>
</dbReference>
<sequence>MVKAVFCDFYGTLVHENGPKSYEVINRVFESGNAERAEDVVRYWHRSFHQLMDEFSGDAYRPQYELALKSFEETVERFDADEDPVELCDLMVEHWCAPPLYDDAKPFLESVDVPVYLVTNSDDKYVKAAMAAHGIACAGVFTSEQARYAKPDPRIFRYALDQTGLKTYEVVHIGDSVDGDYRCPASLGIEPIWLNRDGLPAKNAARFAKDLAEARKIASYM</sequence>
<evidence type="ECO:0008006" key="4">
    <source>
        <dbReference type="Google" id="ProtNLM"/>
    </source>
</evidence>
<keyword evidence="1" id="KW-0378">Hydrolase</keyword>
<gene>
    <name evidence="2" type="ORF">CE91St30_12270</name>
</gene>
<dbReference type="Proteomes" id="UP001320544">
    <property type="component" value="Chromosome"/>
</dbReference>
<dbReference type="NCBIfam" id="TIGR01549">
    <property type="entry name" value="HAD-SF-IA-v1"/>
    <property type="match status" value="1"/>
</dbReference>
<keyword evidence="3" id="KW-1185">Reference proteome</keyword>
<name>A0ABM7WI10_9ACTN</name>
<dbReference type="Gene3D" id="1.10.150.240">
    <property type="entry name" value="Putative phosphatase, domain 2"/>
    <property type="match status" value="1"/>
</dbReference>
<dbReference type="InterPro" id="IPR006439">
    <property type="entry name" value="HAD-SF_hydro_IA"/>
</dbReference>
<dbReference type="Pfam" id="PF00702">
    <property type="entry name" value="Hydrolase"/>
    <property type="match status" value="1"/>
</dbReference>
<dbReference type="PANTHER" id="PTHR43316">
    <property type="entry name" value="HYDROLASE, HALOACID DELAHOGENASE-RELATED"/>
    <property type="match status" value="1"/>
</dbReference>
<dbReference type="EMBL" id="AP025564">
    <property type="protein sequence ID" value="BDE95894.1"/>
    <property type="molecule type" value="Genomic_DNA"/>
</dbReference>
<dbReference type="SUPFAM" id="SSF56784">
    <property type="entry name" value="HAD-like"/>
    <property type="match status" value="1"/>
</dbReference>
<dbReference type="InterPro" id="IPR023214">
    <property type="entry name" value="HAD_sf"/>
</dbReference>
<dbReference type="Gene3D" id="3.40.50.1000">
    <property type="entry name" value="HAD superfamily/HAD-like"/>
    <property type="match status" value="1"/>
</dbReference>
<evidence type="ECO:0000256" key="1">
    <source>
        <dbReference type="ARBA" id="ARBA00022801"/>
    </source>
</evidence>